<gene>
    <name evidence="1" type="ORF">MHI_LOCUS891580</name>
</gene>
<protein>
    <submittedName>
        <fullName evidence="1">Uncharacterized protein</fullName>
    </submittedName>
</protein>
<dbReference type="AlphaFoldDB" id="A0A6V7HJV8"/>
<name>A0A6V7HJV8_9HYME</name>
<feature type="non-terminal residue" evidence="1">
    <location>
        <position position="39"/>
    </location>
</feature>
<sequence length="39" mass="4573">SERWRCSMLHVTRRRNGQKEAITGCSILYNLVIPTDIVR</sequence>
<reference evidence="1" key="1">
    <citation type="submission" date="2020-07" db="EMBL/GenBank/DDBJ databases">
        <authorList>
            <person name="Nazaruddin N."/>
        </authorList>
    </citation>
    <scope>NUCLEOTIDE SEQUENCE</scope>
</reference>
<dbReference type="EMBL" id="CAJDYZ010011765">
    <property type="protein sequence ID" value="CAD1479976.1"/>
    <property type="molecule type" value="Genomic_DNA"/>
</dbReference>
<evidence type="ECO:0000313" key="1">
    <source>
        <dbReference type="EMBL" id="CAD1479976.1"/>
    </source>
</evidence>
<comment type="caution">
    <text evidence="1">The sequence shown here is derived from an EMBL/GenBank/DDBJ whole genome shotgun (WGS) entry which is preliminary data.</text>
</comment>
<keyword evidence="2" id="KW-1185">Reference proteome</keyword>
<organism evidence="1 2">
    <name type="scientific">Heterotrigona itama</name>
    <dbReference type="NCBI Taxonomy" id="395501"/>
    <lineage>
        <taxon>Eukaryota</taxon>
        <taxon>Metazoa</taxon>
        <taxon>Ecdysozoa</taxon>
        <taxon>Arthropoda</taxon>
        <taxon>Hexapoda</taxon>
        <taxon>Insecta</taxon>
        <taxon>Pterygota</taxon>
        <taxon>Neoptera</taxon>
        <taxon>Endopterygota</taxon>
        <taxon>Hymenoptera</taxon>
        <taxon>Apocrita</taxon>
        <taxon>Aculeata</taxon>
        <taxon>Apoidea</taxon>
        <taxon>Anthophila</taxon>
        <taxon>Apidae</taxon>
        <taxon>Heterotrigona</taxon>
    </lineage>
</organism>
<accession>A0A6V7HJV8</accession>
<dbReference type="Proteomes" id="UP000752696">
    <property type="component" value="Unassembled WGS sequence"/>
</dbReference>
<proteinExistence type="predicted"/>
<feature type="non-terminal residue" evidence="1">
    <location>
        <position position="1"/>
    </location>
</feature>
<evidence type="ECO:0000313" key="2">
    <source>
        <dbReference type="Proteomes" id="UP000752696"/>
    </source>
</evidence>